<dbReference type="EMBL" id="KN612586">
    <property type="protein sequence ID" value="KHJ75600.1"/>
    <property type="molecule type" value="Genomic_DNA"/>
</dbReference>
<sequence>EKTKEPLHIKVPPPRIMKARRPMREVRSARDPEYKTLELDMSEWESVKIMKRSEINLDDTKKESQPLQSTQ</sequence>
<keyword evidence="2" id="KW-1185">Reference proteome</keyword>
<name>A0A0B1RX08_OESDE</name>
<proteinExistence type="predicted"/>
<accession>A0A0B1RX08</accession>
<protein>
    <submittedName>
        <fullName evidence="1">Uncharacterized protein</fullName>
    </submittedName>
</protein>
<organism evidence="1 2">
    <name type="scientific">Oesophagostomum dentatum</name>
    <name type="common">Nodular worm</name>
    <dbReference type="NCBI Taxonomy" id="61180"/>
    <lineage>
        <taxon>Eukaryota</taxon>
        <taxon>Metazoa</taxon>
        <taxon>Ecdysozoa</taxon>
        <taxon>Nematoda</taxon>
        <taxon>Chromadorea</taxon>
        <taxon>Rhabditida</taxon>
        <taxon>Rhabditina</taxon>
        <taxon>Rhabditomorpha</taxon>
        <taxon>Strongyloidea</taxon>
        <taxon>Strongylidae</taxon>
        <taxon>Oesophagostomum</taxon>
    </lineage>
</organism>
<dbReference type="Proteomes" id="UP000053660">
    <property type="component" value="Unassembled WGS sequence"/>
</dbReference>
<dbReference type="AlphaFoldDB" id="A0A0B1RX08"/>
<evidence type="ECO:0000313" key="2">
    <source>
        <dbReference type="Proteomes" id="UP000053660"/>
    </source>
</evidence>
<dbReference type="OrthoDB" id="5868180at2759"/>
<gene>
    <name evidence="1" type="ORF">OESDEN_24784</name>
</gene>
<reference evidence="1 2" key="1">
    <citation type="submission" date="2014-03" db="EMBL/GenBank/DDBJ databases">
        <title>Draft genome of the hookworm Oesophagostomum dentatum.</title>
        <authorList>
            <person name="Mitreva M."/>
        </authorList>
    </citation>
    <scope>NUCLEOTIDE SEQUENCE [LARGE SCALE GENOMIC DNA]</scope>
    <source>
        <strain evidence="1 2">OD-Hann</strain>
    </source>
</reference>
<evidence type="ECO:0000313" key="1">
    <source>
        <dbReference type="EMBL" id="KHJ75600.1"/>
    </source>
</evidence>
<feature type="non-terminal residue" evidence="1">
    <location>
        <position position="1"/>
    </location>
</feature>